<keyword evidence="2" id="KW-1185">Reference proteome</keyword>
<proteinExistence type="predicted"/>
<reference evidence="1 2" key="1">
    <citation type="submission" date="2023-05" db="EMBL/GenBank/DDBJ databases">
        <title>Sequencing and Assembly of Streptomyces sp. NP73.</title>
        <authorList>
            <person name="Konwar A.N."/>
            <person name="Saikia K."/>
            <person name="Thakur D."/>
        </authorList>
    </citation>
    <scope>NUCLEOTIDE SEQUENCE [LARGE SCALE GENOMIC DNA]</scope>
    <source>
        <strain evidence="1 2">NP73</strain>
    </source>
</reference>
<dbReference type="Proteomes" id="UP001223390">
    <property type="component" value="Unassembled WGS sequence"/>
</dbReference>
<evidence type="ECO:0000313" key="2">
    <source>
        <dbReference type="Proteomes" id="UP001223390"/>
    </source>
</evidence>
<dbReference type="EMBL" id="JASITI010000007">
    <property type="protein sequence ID" value="MDK9495578.1"/>
    <property type="molecule type" value="Genomic_DNA"/>
</dbReference>
<comment type="caution">
    <text evidence="1">The sequence shown here is derived from an EMBL/GenBank/DDBJ whole genome shotgun (WGS) entry which is preliminary data.</text>
</comment>
<sequence>MDIRPAALRGERTLEPEELLEIAYDVGRDYHRWRPRLAEPEGEGSWLPLYRADVLGVWALGWDCLPPGAAYLDHERMRGAVYVARGALTHERARLGNAPHTDEVGAGNGFCFDETFYHRMRPVGEAGPTVTVHVFALTAPEAAAGDDRACPALWLGLP</sequence>
<dbReference type="InterPro" id="IPR011051">
    <property type="entry name" value="RmlC_Cupin_sf"/>
</dbReference>
<evidence type="ECO:0000313" key="1">
    <source>
        <dbReference type="EMBL" id="MDK9495578.1"/>
    </source>
</evidence>
<dbReference type="Gene3D" id="2.60.120.10">
    <property type="entry name" value="Jelly Rolls"/>
    <property type="match status" value="1"/>
</dbReference>
<evidence type="ECO:0008006" key="3">
    <source>
        <dbReference type="Google" id="ProtNLM"/>
    </source>
</evidence>
<gene>
    <name evidence="1" type="ORF">QEZ40_006605</name>
</gene>
<accession>A0ABT7GPQ2</accession>
<dbReference type="SUPFAM" id="SSF51182">
    <property type="entry name" value="RmlC-like cupins"/>
    <property type="match status" value="1"/>
</dbReference>
<dbReference type="InterPro" id="IPR014710">
    <property type="entry name" value="RmlC-like_jellyroll"/>
</dbReference>
<name>A0ABT7GPQ2_9ACTN</name>
<dbReference type="RefSeq" id="WP_125814317.1">
    <property type="nucleotide sequence ID" value="NZ_JASITI010000007.1"/>
</dbReference>
<protein>
    <recommendedName>
        <fullName evidence="3">Cysteine dioxygenase</fullName>
    </recommendedName>
</protein>
<organism evidence="1 2">
    <name type="scientific">Streptomyces katrae</name>
    <dbReference type="NCBI Taxonomy" id="68223"/>
    <lineage>
        <taxon>Bacteria</taxon>
        <taxon>Bacillati</taxon>
        <taxon>Actinomycetota</taxon>
        <taxon>Actinomycetes</taxon>
        <taxon>Kitasatosporales</taxon>
        <taxon>Streptomycetaceae</taxon>
        <taxon>Streptomyces</taxon>
    </lineage>
</organism>